<proteinExistence type="predicted"/>
<dbReference type="PANTHER" id="PTHR43194:SF5">
    <property type="entry name" value="PIMELOYL-[ACYL-CARRIER PROTEIN] METHYL ESTER ESTERASE"/>
    <property type="match status" value="1"/>
</dbReference>
<evidence type="ECO:0000313" key="3">
    <source>
        <dbReference type="Proteomes" id="UP000288012"/>
    </source>
</evidence>
<organism evidence="2 3">
    <name type="scientific">Legionella septentrionalis</name>
    <dbReference type="NCBI Taxonomy" id="2498109"/>
    <lineage>
        <taxon>Bacteria</taxon>
        <taxon>Pseudomonadati</taxon>
        <taxon>Pseudomonadota</taxon>
        <taxon>Gammaproteobacteria</taxon>
        <taxon>Legionellales</taxon>
        <taxon>Legionellaceae</taxon>
        <taxon>Legionella</taxon>
    </lineage>
</organism>
<evidence type="ECO:0000313" key="2">
    <source>
        <dbReference type="EMBL" id="RUQ85004.1"/>
    </source>
</evidence>
<dbReference type="AlphaFoldDB" id="A0A3S0WZS9"/>
<dbReference type="Proteomes" id="UP000288012">
    <property type="component" value="Unassembled WGS sequence"/>
</dbReference>
<evidence type="ECO:0000259" key="1">
    <source>
        <dbReference type="Pfam" id="PF12697"/>
    </source>
</evidence>
<feature type="domain" description="AB hydrolase-1" evidence="1">
    <location>
        <begin position="76"/>
        <end position="209"/>
    </location>
</feature>
<dbReference type="InterPro" id="IPR050228">
    <property type="entry name" value="Carboxylesterase_BioH"/>
</dbReference>
<dbReference type="RefSeq" id="WP_126953960.1">
    <property type="nucleotide sequence ID" value="NZ_RZGR01000023.1"/>
</dbReference>
<sequence>MITDSLKSFRDFLYSHICYQLFITPVLFPLEKEYREFARRACEYLQKERTESLHCDHPRHHVVHHFAAPRPGARKILITHGWMSRAAYMARLIRALHQQGFDVYALDFPAHGEAKGLQLLWTDAITTLQRTLNELGPFYGVIGHSFGGSVILNTLNLGRQYPNWKINKEPERVVMLASPTRMRTPIIRLARQFKLTGKGFLLLRKAFRDKTNLDPKSLDFRNYTKHAHTPFLCIHGEKDEVITPRESIIFCKQYSFASLALLPNVDHIGVLLDARVEDMVSNFLHR</sequence>
<gene>
    <name evidence="2" type="ORF">EKM59_08060</name>
</gene>
<dbReference type="EMBL" id="RZGR01000023">
    <property type="protein sequence ID" value="RUQ85004.1"/>
    <property type="molecule type" value="Genomic_DNA"/>
</dbReference>
<dbReference type="SUPFAM" id="SSF53474">
    <property type="entry name" value="alpha/beta-Hydrolases"/>
    <property type="match status" value="1"/>
</dbReference>
<name>A0A3S0WZS9_9GAMM</name>
<accession>A0A3S0WZS9</accession>
<reference evidence="2 3" key="1">
    <citation type="submission" date="2018-12" db="EMBL/GenBank/DDBJ databases">
        <title>Legionella sp,whole genome shotgun sequence.</title>
        <authorList>
            <person name="Wu H."/>
        </authorList>
    </citation>
    <scope>NUCLEOTIDE SEQUENCE [LARGE SCALE GENOMIC DNA]</scope>
    <source>
        <strain evidence="3">km714</strain>
    </source>
</reference>
<comment type="caution">
    <text evidence="2">The sequence shown here is derived from an EMBL/GenBank/DDBJ whole genome shotgun (WGS) entry which is preliminary data.</text>
</comment>
<dbReference type="Gene3D" id="3.40.50.1820">
    <property type="entry name" value="alpha/beta hydrolase"/>
    <property type="match status" value="1"/>
</dbReference>
<keyword evidence="2" id="KW-0378">Hydrolase</keyword>
<dbReference type="Pfam" id="PF12697">
    <property type="entry name" value="Abhydrolase_6"/>
    <property type="match status" value="1"/>
</dbReference>
<keyword evidence="3" id="KW-1185">Reference proteome</keyword>
<dbReference type="OrthoDB" id="9785847at2"/>
<dbReference type="PANTHER" id="PTHR43194">
    <property type="entry name" value="HYDROLASE ALPHA/BETA FOLD FAMILY"/>
    <property type="match status" value="1"/>
</dbReference>
<dbReference type="GO" id="GO:0016787">
    <property type="term" value="F:hydrolase activity"/>
    <property type="evidence" value="ECO:0007669"/>
    <property type="project" value="UniProtKB-KW"/>
</dbReference>
<protein>
    <submittedName>
        <fullName evidence="2">Alpha/beta fold hydrolase</fullName>
    </submittedName>
</protein>
<dbReference type="InterPro" id="IPR029058">
    <property type="entry name" value="AB_hydrolase_fold"/>
</dbReference>
<dbReference type="InterPro" id="IPR000073">
    <property type="entry name" value="AB_hydrolase_1"/>
</dbReference>